<dbReference type="VEuPathDB" id="FungiDB:RhiirA1_417087"/>
<comment type="caution">
    <text evidence="1">The sequence shown here is derived from an EMBL/GenBank/DDBJ whole genome shotgun (WGS) entry which is preliminary data.</text>
</comment>
<evidence type="ECO:0000313" key="2">
    <source>
        <dbReference type="EMBL" id="PKC68286.1"/>
    </source>
</evidence>
<dbReference type="VEuPathDB" id="FungiDB:RhiirFUN_016922"/>
<name>A0A2N0PCF6_9GLOM</name>
<evidence type="ECO:0000313" key="4">
    <source>
        <dbReference type="Proteomes" id="UP000232722"/>
    </source>
</evidence>
<dbReference type="EMBL" id="LLXJ01001002">
    <property type="protein sequence ID" value="PKC04496.1"/>
    <property type="molecule type" value="Genomic_DNA"/>
</dbReference>
<evidence type="ECO:0000313" key="1">
    <source>
        <dbReference type="EMBL" id="PKC04496.1"/>
    </source>
</evidence>
<dbReference type="VEuPathDB" id="FungiDB:FUN_014155"/>
<reference evidence="2 3" key="3">
    <citation type="submission" date="2017-10" db="EMBL/GenBank/DDBJ databases">
        <title>Extensive intraspecific genome diversity in a model arbuscular mycorrhizal fungus.</title>
        <authorList>
            <person name="Chen E.C.H."/>
            <person name="Morin E."/>
            <person name="Baudet D."/>
            <person name="Noel J."/>
            <person name="Ndikumana S."/>
            <person name="Charron P."/>
            <person name="St-Onge C."/>
            <person name="Giorgi J."/>
            <person name="Grigoriev I.V."/>
            <person name="Roux C."/>
            <person name="Martin F.M."/>
            <person name="Corradi N."/>
        </authorList>
    </citation>
    <scope>NUCLEOTIDE SEQUENCE [LARGE SCALE GENOMIC DNA]</scope>
    <source>
        <strain evidence="2 3">A1</strain>
    </source>
</reference>
<dbReference type="AlphaFoldDB" id="A0A2N0PCF6"/>
<gene>
    <name evidence="2" type="ORF">RhiirA1_417087</name>
    <name evidence="1" type="ORF">RhiirA5_362281</name>
</gene>
<sequence length="142" mass="16103">MIIGNPSKLSVFSPNNREIQVNYIKETVTLQLDNSNYYKKIPFQGYKGHLFSVHAYCSHEPNINVQIIKPIINDSNSNKSIGSNNQKSHRDSLTDAVEVELRICVISTDYKNLKIDHKEEKTGVIYPLDVSISTEVNPEVII</sequence>
<reference evidence="2 3" key="4">
    <citation type="submission" date="2017-10" db="EMBL/GenBank/DDBJ databases">
        <title>Genome analyses suggest a sexual origin of heterokaryosis in a supposedly ancient asexual fungus.</title>
        <authorList>
            <person name="Corradi N."/>
            <person name="Sedzielewska K."/>
            <person name="Noel J."/>
            <person name="Charron P."/>
            <person name="Farinelli L."/>
            <person name="Marton T."/>
            <person name="Kruger M."/>
            <person name="Pelin A."/>
            <person name="Brachmann A."/>
            <person name="Corradi N."/>
        </authorList>
    </citation>
    <scope>NUCLEOTIDE SEQUENCE [LARGE SCALE GENOMIC DNA]</scope>
    <source>
        <strain evidence="2 3">A1</strain>
    </source>
</reference>
<proteinExistence type="predicted"/>
<reference evidence="1 4" key="2">
    <citation type="submission" date="2017-09" db="EMBL/GenBank/DDBJ databases">
        <title>Extensive intraspecific genome diversity in a model arbuscular mycorrhizal fungus.</title>
        <authorList>
            <person name="Chen E.C."/>
            <person name="Morin E."/>
            <person name="Beaudet D."/>
            <person name="Noel J."/>
            <person name="Ndikumana S."/>
            <person name="Charron P."/>
            <person name="St-Onge C."/>
            <person name="Giorgi J."/>
            <person name="Grigoriev I.V."/>
            <person name="Roux C."/>
            <person name="Martin F.M."/>
            <person name="Corradi N."/>
        </authorList>
    </citation>
    <scope>NUCLEOTIDE SEQUENCE [LARGE SCALE GENOMIC DNA]</scope>
    <source>
        <strain evidence="1 4">A5</strain>
    </source>
</reference>
<dbReference type="Proteomes" id="UP000232688">
    <property type="component" value="Unassembled WGS sequence"/>
</dbReference>
<dbReference type="Proteomes" id="UP000232722">
    <property type="component" value="Unassembled WGS sequence"/>
</dbReference>
<evidence type="ECO:0000313" key="3">
    <source>
        <dbReference type="Proteomes" id="UP000232688"/>
    </source>
</evidence>
<accession>A0A2N0PCF6</accession>
<protein>
    <submittedName>
        <fullName evidence="1">Uncharacterized protein</fullName>
    </submittedName>
</protein>
<organism evidence="1 4">
    <name type="scientific">Rhizophagus irregularis</name>
    <dbReference type="NCBI Taxonomy" id="588596"/>
    <lineage>
        <taxon>Eukaryota</taxon>
        <taxon>Fungi</taxon>
        <taxon>Fungi incertae sedis</taxon>
        <taxon>Mucoromycota</taxon>
        <taxon>Glomeromycotina</taxon>
        <taxon>Glomeromycetes</taxon>
        <taxon>Glomerales</taxon>
        <taxon>Glomeraceae</taxon>
        <taxon>Rhizophagus</taxon>
    </lineage>
</organism>
<dbReference type="EMBL" id="LLXH01000340">
    <property type="protein sequence ID" value="PKC68286.1"/>
    <property type="molecule type" value="Genomic_DNA"/>
</dbReference>
<reference evidence="1 4" key="1">
    <citation type="submission" date="2016-04" db="EMBL/GenBank/DDBJ databases">
        <title>Genome analyses suggest a sexual origin of heterokaryosis in a supposedly ancient asexual fungus.</title>
        <authorList>
            <person name="Ropars J."/>
            <person name="Sedzielewska K."/>
            <person name="Noel J."/>
            <person name="Charron P."/>
            <person name="Farinelli L."/>
            <person name="Marton T."/>
            <person name="Kruger M."/>
            <person name="Pelin A."/>
            <person name="Brachmann A."/>
            <person name="Corradi N."/>
        </authorList>
    </citation>
    <scope>NUCLEOTIDE SEQUENCE [LARGE SCALE GENOMIC DNA]</scope>
    <source>
        <strain evidence="1 4">A5</strain>
    </source>
</reference>